<keyword evidence="2" id="KW-1185">Reference proteome</keyword>
<dbReference type="Gene3D" id="1.25.10.10">
    <property type="entry name" value="Leucine-rich Repeat Variant"/>
    <property type="match status" value="1"/>
</dbReference>
<gene>
    <name evidence="1" type="ORF">M9Y10_043607</name>
</gene>
<dbReference type="InterPro" id="IPR016024">
    <property type="entry name" value="ARM-type_fold"/>
</dbReference>
<reference evidence="1 2" key="1">
    <citation type="submission" date="2024-04" db="EMBL/GenBank/DDBJ databases">
        <title>Tritrichomonas musculus Genome.</title>
        <authorList>
            <person name="Alves-Ferreira E."/>
            <person name="Grigg M."/>
            <person name="Lorenzi H."/>
            <person name="Galac M."/>
        </authorList>
    </citation>
    <scope>NUCLEOTIDE SEQUENCE [LARGE SCALE GENOMIC DNA]</scope>
    <source>
        <strain evidence="1 2">EAF2021</strain>
    </source>
</reference>
<evidence type="ECO:0000313" key="1">
    <source>
        <dbReference type="EMBL" id="KAK8884495.1"/>
    </source>
</evidence>
<evidence type="ECO:0008006" key="3">
    <source>
        <dbReference type="Google" id="ProtNLM"/>
    </source>
</evidence>
<dbReference type="InterPro" id="IPR011989">
    <property type="entry name" value="ARM-like"/>
</dbReference>
<name>A0ABR2K334_9EUKA</name>
<accession>A0ABR2K334</accession>
<dbReference type="EMBL" id="JAPFFF010000008">
    <property type="protein sequence ID" value="KAK8884495.1"/>
    <property type="molecule type" value="Genomic_DNA"/>
</dbReference>
<dbReference type="SUPFAM" id="SSF48371">
    <property type="entry name" value="ARM repeat"/>
    <property type="match status" value="1"/>
</dbReference>
<protein>
    <recommendedName>
        <fullName evidence="3">Importin N-terminal domain-containing protein</fullName>
    </recommendedName>
</protein>
<comment type="caution">
    <text evidence="1">The sequence shown here is derived from an EMBL/GenBank/DDBJ whole genome shotgun (WGS) entry which is preliminary data.</text>
</comment>
<sequence>MSENPIPYKCPTPEEFQNILNGLFPQLSNDCSPVSMEFMKECHSKIEYMLSHELCDLFGCCASSIQQPNATKVIIFSAIIVLKRALKPSSMTDIKTVRKDWFSPKFSEVRRITKYSIVQCLGSEYDVVRNEAASCVTFLLSIEQDEWGDLIPFLIENLNSNNSYFKSGIVATFKEIFDSNLFFNDKMTIPSCFARLPELVHFLTFQISYPGLDKEKYLECAECLYLMLVKIPRFFLDDLEKSISLVLNSLGIAFPYAEIELYRKFHFIMLQIFENYFDFPNVFMDRVFDFLVKGLSSNFRATSIDFWNYVYKFEKGVKYNYEKFHFTKIVSKELVRPFLQMLLDLIYPSNDNYVPNEFPNWNKYLIQVLSGFVKAAIKTKDTSDNPVIISCIEFINTCRNQEQQTLFSILGAISALNVICQEGNPKELTITLNLQFPFIIESCYSTSKRVQINALLLLNKFIRKQRHTVSKEDYKLKIFQVVIDLIPSQDDLVIKIIMEMMIDLCYSLSKLSKLNSFEKIMEVFQTSLSNEYFFNSEFVGKPYKILSKYFDSIVGSDFESLIKNMHSRGYNSYSMGNDSKLETDYQTNMEKLKSSAKSLLNQSLIDLENSFKLIILSVKLLQSSIFDLIISLLLFLKSEAFDYIEKIFKLMFNIVNFKSDYIEEVYLIIGTICNIAPNKINQYITEILKSIDIGLKSQSPITIGNSAYLIGLVFNTIGVEGGEYLGTSVDLLFSLFTDPHVDNQRDYYSKVIRAIGLIMEGVGSAFQIDKRDTYAQKLIDLILMPINKDDLSQKYEVEQVFSSVAYGFTVLYKNYGNDKRFLEVFKFKKFNKICLFLKRVYKENVYDKYDKSQMEDYICLINQFINTTQSEFNISLSCSEIKSLILDAKEKLPDEADKLYRRIKNI</sequence>
<proteinExistence type="predicted"/>
<organism evidence="1 2">
    <name type="scientific">Tritrichomonas musculus</name>
    <dbReference type="NCBI Taxonomy" id="1915356"/>
    <lineage>
        <taxon>Eukaryota</taxon>
        <taxon>Metamonada</taxon>
        <taxon>Parabasalia</taxon>
        <taxon>Tritrichomonadida</taxon>
        <taxon>Tritrichomonadidae</taxon>
        <taxon>Tritrichomonas</taxon>
    </lineage>
</organism>
<dbReference type="Proteomes" id="UP001470230">
    <property type="component" value="Unassembled WGS sequence"/>
</dbReference>
<evidence type="ECO:0000313" key="2">
    <source>
        <dbReference type="Proteomes" id="UP001470230"/>
    </source>
</evidence>